<dbReference type="GO" id="GO:0008270">
    <property type="term" value="F:zinc ion binding"/>
    <property type="evidence" value="ECO:0007669"/>
    <property type="project" value="InterPro"/>
</dbReference>
<accession>A0A2S0RG40</accession>
<gene>
    <name evidence="2" type="ORF">HYN48_09285</name>
</gene>
<feature type="domain" description="Metallo-beta-lactamase" evidence="1">
    <location>
        <begin position="115"/>
        <end position="311"/>
    </location>
</feature>
<evidence type="ECO:0000313" key="3">
    <source>
        <dbReference type="Proteomes" id="UP000244193"/>
    </source>
</evidence>
<keyword evidence="2" id="KW-0378">Hydrolase</keyword>
<dbReference type="PIRSF" id="PIRSF038896">
    <property type="entry name" value="NAPE-PLD"/>
    <property type="match status" value="1"/>
</dbReference>
<dbReference type="InterPro" id="IPR024884">
    <property type="entry name" value="NAPE-PLD"/>
</dbReference>
<dbReference type="GO" id="GO:0005737">
    <property type="term" value="C:cytoplasm"/>
    <property type="evidence" value="ECO:0007669"/>
    <property type="project" value="TreeGrafter"/>
</dbReference>
<dbReference type="Gene3D" id="3.60.15.10">
    <property type="entry name" value="Ribonuclease Z/Hydroxyacylglutathione hydrolase-like"/>
    <property type="match status" value="1"/>
</dbReference>
<proteinExistence type="predicted"/>
<sequence>MLITGLVLLALVSAVYLFLKHPKFGKLPSGKRLEQILKSPNYRNGRFQNLSYTPDLAEGETVLKVLRKVLFEKDRRNKPKAAIPSQKTDLLALAADENVLVWFGHSSYFMQVEGRKILVDPVFSGAASPVPATTRSFRGSDVYTTDDLPEIDYLFITHDHWDHLDYETVMRLKPKIKTIITGLGTGAHLEYWGFRPEIIIEKDWSETVALPDGFTVHTVPGRHFAGRLFKRNQALWMAFVLQTPKRRIFLGGDSGYDTHFSGIGDDFGPFDLAILECGQYNESWKNIHLMPGEIVLAAQALKAKALLPVHWAKFALALHAWDEPINLAVADAKTANLPLLTPMIGEKMCLDTLTPLKAWWRNVD</sequence>
<dbReference type="PANTHER" id="PTHR15032">
    <property type="entry name" value="N-ACYL-PHOSPHATIDYLETHANOLAMINE-HYDROLYZING PHOSPHOLIPASE D"/>
    <property type="match status" value="1"/>
</dbReference>
<dbReference type="GO" id="GO:0070290">
    <property type="term" value="F:N-acylphosphatidylethanolamine-specific phospholipase D activity"/>
    <property type="evidence" value="ECO:0007669"/>
    <property type="project" value="InterPro"/>
</dbReference>
<dbReference type="RefSeq" id="WP_108370946.1">
    <property type="nucleotide sequence ID" value="NZ_CP028811.1"/>
</dbReference>
<dbReference type="InterPro" id="IPR036866">
    <property type="entry name" value="RibonucZ/Hydroxyglut_hydro"/>
</dbReference>
<evidence type="ECO:0000259" key="1">
    <source>
        <dbReference type="Pfam" id="PF12706"/>
    </source>
</evidence>
<reference evidence="2 3" key="1">
    <citation type="submission" date="2018-04" db="EMBL/GenBank/DDBJ databases">
        <title>Genome sequencing of Flavobacterium sp. HYN0048.</title>
        <authorList>
            <person name="Yi H."/>
            <person name="Baek C."/>
        </authorList>
    </citation>
    <scope>NUCLEOTIDE SEQUENCE [LARGE SCALE GENOMIC DNA]</scope>
    <source>
        <strain evidence="2 3">HYN0048</strain>
    </source>
</reference>
<dbReference type="Pfam" id="PF12706">
    <property type="entry name" value="Lactamase_B_2"/>
    <property type="match status" value="1"/>
</dbReference>
<dbReference type="Proteomes" id="UP000244193">
    <property type="component" value="Chromosome"/>
</dbReference>
<dbReference type="KEGG" id="fmg:HYN48_09285"/>
<dbReference type="InterPro" id="IPR001279">
    <property type="entry name" value="Metallo-B-lactamas"/>
</dbReference>
<dbReference type="EMBL" id="CP028811">
    <property type="protein sequence ID" value="AWA30260.1"/>
    <property type="molecule type" value="Genomic_DNA"/>
</dbReference>
<organism evidence="2 3">
    <name type="scientific">Flavobacterium magnum</name>
    <dbReference type="NCBI Taxonomy" id="2162713"/>
    <lineage>
        <taxon>Bacteria</taxon>
        <taxon>Pseudomonadati</taxon>
        <taxon>Bacteroidota</taxon>
        <taxon>Flavobacteriia</taxon>
        <taxon>Flavobacteriales</taxon>
        <taxon>Flavobacteriaceae</taxon>
        <taxon>Flavobacterium</taxon>
    </lineage>
</organism>
<evidence type="ECO:0000313" key="2">
    <source>
        <dbReference type="EMBL" id="AWA30260.1"/>
    </source>
</evidence>
<dbReference type="PANTHER" id="PTHR15032:SF4">
    <property type="entry name" value="N-ACYL-PHOSPHATIDYLETHANOLAMINE-HYDROLYZING PHOSPHOLIPASE D"/>
    <property type="match status" value="1"/>
</dbReference>
<dbReference type="SUPFAM" id="SSF56281">
    <property type="entry name" value="Metallo-hydrolase/oxidoreductase"/>
    <property type="match status" value="1"/>
</dbReference>
<dbReference type="AlphaFoldDB" id="A0A2S0RG40"/>
<protein>
    <submittedName>
        <fullName evidence="2">MBL fold metallo-hydrolase</fullName>
    </submittedName>
</protein>
<dbReference type="OrthoDB" id="9805728at2"/>
<name>A0A2S0RG40_9FLAO</name>
<keyword evidence="3" id="KW-1185">Reference proteome</keyword>